<evidence type="ECO:0000256" key="3">
    <source>
        <dbReference type="ARBA" id="ARBA00022692"/>
    </source>
</evidence>
<feature type="transmembrane region" description="Helical" evidence="6">
    <location>
        <begin position="398"/>
        <end position="418"/>
    </location>
</feature>
<dbReference type="InterPro" id="IPR054549">
    <property type="entry name" value="UVB_sens_RUS_dom"/>
</dbReference>
<comment type="subcellular location">
    <subcellularLocation>
        <location evidence="1">Membrane</location>
    </subcellularLocation>
</comment>
<keyword evidence="3 6" id="KW-0812">Transmembrane</keyword>
<keyword evidence="4 6" id="KW-1133">Transmembrane helix</keyword>
<dbReference type="PANTHER" id="PTHR12770:SF31">
    <property type="entry name" value="RUS FAMILY MEMBER 1"/>
    <property type="match status" value="1"/>
</dbReference>
<keyword evidence="9" id="KW-1185">Reference proteome</keyword>
<sequence length="616" mass="69036">MKEHLGAIGSVYCIYDEGIKPSSSEELTAEEIRKIMTQTFGNQIIADVKIVENSTSHDHDANSLTEEHDPDLSMDCIEIATSYEEQPSFDEAEVEIEATDIEGLFHAPKTWELVNSILDIKDMNSANSFNFIDESRDIGQKKETYYVRDLSSSAPYPSNSNSDIKVKSDRFHTFKTKCKQVMSDLFLPLNYPHSVNNGYIQYQIFDATQGLCSYLRGVVSNTAVLRAAGVGDATATASSAAIQWALKDGVAMVGGLLFSYYNSSYFDSHVKEFRLFADVINDVGLFLDMASPIVISSFPQSERVNVAILITSIATLCRVMCGMAAGATKNCITQHFAKTGNVADLSAKEGTQETLISLVGMILGIYIARFLQDMEDNASTLESGQSYFDFYKNSPIYASWYIFILLTFIHVWANYVAVKILHLTTLNRSRLESALHGIIREGRSFLYMMTSENTINKETTDSDLFFIPSPEKCTESLRDSIGGLLFHDGIHLGATITNLLLQVDCPEKRIEILKSLDEDNYALTLRKRRTYPLGGEGVSVYFLEQNPSEMNPDSKEETLVKLAKEFVDYVMDDMFLANSNEKHSLLDILESHGWNTSCIYLNLGSSRYEVIRKYEE</sequence>
<evidence type="ECO:0000256" key="5">
    <source>
        <dbReference type="ARBA" id="ARBA00023136"/>
    </source>
</evidence>
<organism evidence="8 9">
    <name type="scientific">Chaetoceros tenuissimus</name>
    <dbReference type="NCBI Taxonomy" id="426638"/>
    <lineage>
        <taxon>Eukaryota</taxon>
        <taxon>Sar</taxon>
        <taxon>Stramenopiles</taxon>
        <taxon>Ochrophyta</taxon>
        <taxon>Bacillariophyta</taxon>
        <taxon>Coscinodiscophyceae</taxon>
        <taxon>Chaetocerotophycidae</taxon>
        <taxon>Chaetocerotales</taxon>
        <taxon>Chaetocerotaceae</taxon>
        <taxon>Chaetoceros</taxon>
    </lineage>
</organism>
<proteinExistence type="inferred from homology"/>
<dbReference type="EMBL" id="BLLK01000045">
    <property type="protein sequence ID" value="GFH51483.1"/>
    <property type="molecule type" value="Genomic_DNA"/>
</dbReference>
<keyword evidence="5 6" id="KW-0472">Membrane</keyword>
<evidence type="ECO:0000256" key="1">
    <source>
        <dbReference type="ARBA" id="ARBA00004370"/>
    </source>
</evidence>
<feature type="transmembrane region" description="Helical" evidence="6">
    <location>
        <begin position="355"/>
        <end position="372"/>
    </location>
</feature>
<evidence type="ECO:0000313" key="9">
    <source>
        <dbReference type="Proteomes" id="UP001054902"/>
    </source>
</evidence>
<comment type="caution">
    <text evidence="8">The sequence shown here is derived from an EMBL/GenBank/DDBJ whole genome shotgun (WGS) entry which is preliminary data.</text>
</comment>
<evidence type="ECO:0000313" key="8">
    <source>
        <dbReference type="EMBL" id="GFH51483.1"/>
    </source>
</evidence>
<dbReference type="Proteomes" id="UP001054902">
    <property type="component" value="Unassembled WGS sequence"/>
</dbReference>
<evidence type="ECO:0000256" key="2">
    <source>
        <dbReference type="ARBA" id="ARBA00007558"/>
    </source>
</evidence>
<dbReference type="PANTHER" id="PTHR12770">
    <property type="entry name" value="RUS1 FAMILY PROTEIN C16ORF58"/>
    <property type="match status" value="1"/>
</dbReference>
<feature type="domain" description="Protein root UVB sensitive/RUS" evidence="7">
    <location>
        <begin position="176"/>
        <end position="440"/>
    </location>
</feature>
<evidence type="ECO:0000259" key="7">
    <source>
        <dbReference type="Pfam" id="PF04884"/>
    </source>
</evidence>
<dbReference type="GO" id="GO:0016020">
    <property type="term" value="C:membrane"/>
    <property type="evidence" value="ECO:0007669"/>
    <property type="project" value="UniProtKB-SubCell"/>
</dbReference>
<dbReference type="AlphaFoldDB" id="A0AAD3H666"/>
<evidence type="ECO:0000256" key="4">
    <source>
        <dbReference type="ARBA" id="ARBA00022989"/>
    </source>
</evidence>
<reference evidence="8 9" key="1">
    <citation type="journal article" date="2021" name="Sci. Rep.">
        <title>The genome of the diatom Chaetoceros tenuissimus carries an ancient integrated fragment of an extant virus.</title>
        <authorList>
            <person name="Hongo Y."/>
            <person name="Kimura K."/>
            <person name="Takaki Y."/>
            <person name="Yoshida Y."/>
            <person name="Baba S."/>
            <person name="Kobayashi G."/>
            <person name="Nagasaki K."/>
            <person name="Hano T."/>
            <person name="Tomaru Y."/>
        </authorList>
    </citation>
    <scope>NUCLEOTIDE SEQUENCE [LARGE SCALE GENOMIC DNA]</scope>
    <source>
        <strain evidence="8 9">NIES-3715</strain>
    </source>
</reference>
<name>A0AAD3H666_9STRA</name>
<evidence type="ECO:0000256" key="6">
    <source>
        <dbReference type="SAM" id="Phobius"/>
    </source>
</evidence>
<gene>
    <name evidence="8" type="ORF">CTEN210_07959</name>
</gene>
<accession>A0AAD3H666</accession>
<protein>
    <recommendedName>
        <fullName evidence="7">Protein root UVB sensitive/RUS domain-containing protein</fullName>
    </recommendedName>
</protein>
<comment type="similarity">
    <text evidence="2">Belongs to the RUS1 family.</text>
</comment>
<dbReference type="Pfam" id="PF04884">
    <property type="entry name" value="UVB_sens_prot"/>
    <property type="match status" value="1"/>
</dbReference>
<dbReference type="InterPro" id="IPR006968">
    <property type="entry name" value="RUS_fam"/>
</dbReference>